<dbReference type="Proteomes" id="UP000479710">
    <property type="component" value="Unassembled WGS sequence"/>
</dbReference>
<organism evidence="1 2">
    <name type="scientific">Oryza meyeriana var. granulata</name>
    <dbReference type="NCBI Taxonomy" id="110450"/>
    <lineage>
        <taxon>Eukaryota</taxon>
        <taxon>Viridiplantae</taxon>
        <taxon>Streptophyta</taxon>
        <taxon>Embryophyta</taxon>
        <taxon>Tracheophyta</taxon>
        <taxon>Spermatophyta</taxon>
        <taxon>Magnoliopsida</taxon>
        <taxon>Liliopsida</taxon>
        <taxon>Poales</taxon>
        <taxon>Poaceae</taxon>
        <taxon>BOP clade</taxon>
        <taxon>Oryzoideae</taxon>
        <taxon>Oryzeae</taxon>
        <taxon>Oryzinae</taxon>
        <taxon>Oryza</taxon>
        <taxon>Oryza meyeriana</taxon>
    </lineage>
</organism>
<proteinExistence type="predicted"/>
<reference evidence="1 2" key="1">
    <citation type="submission" date="2019-11" db="EMBL/GenBank/DDBJ databases">
        <title>Whole genome sequence of Oryza granulata.</title>
        <authorList>
            <person name="Li W."/>
        </authorList>
    </citation>
    <scope>NUCLEOTIDE SEQUENCE [LARGE SCALE GENOMIC DNA]</scope>
    <source>
        <strain evidence="2">cv. Menghai</strain>
        <tissue evidence="1">Leaf</tissue>
    </source>
</reference>
<comment type="caution">
    <text evidence="1">The sequence shown here is derived from an EMBL/GenBank/DDBJ whole genome shotgun (WGS) entry which is preliminary data.</text>
</comment>
<name>A0A6G1F3S2_9ORYZ</name>
<gene>
    <name evidence="1" type="ORF">E2562_005504</name>
</gene>
<sequence>MNSLLEPKIFGFFECARLAPVVNPKIGGLVGENPTLVFYQMTRVEGSYIYKSPDILRHYFSERSPMCKSPDIIGHYFSTGSSKSPDILGHCFATGSSIYKCSQEKHGRA</sequence>
<evidence type="ECO:0000313" key="1">
    <source>
        <dbReference type="EMBL" id="KAF0931524.1"/>
    </source>
</evidence>
<dbReference type="AlphaFoldDB" id="A0A6G1F3S2"/>
<keyword evidence="2" id="KW-1185">Reference proteome</keyword>
<accession>A0A6G1F3S2</accession>
<evidence type="ECO:0000313" key="2">
    <source>
        <dbReference type="Proteomes" id="UP000479710"/>
    </source>
</evidence>
<protein>
    <submittedName>
        <fullName evidence="1">Uncharacterized protein</fullName>
    </submittedName>
</protein>
<dbReference type="EMBL" id="SPHZ02000001">
    <property type="protein sequence ID" value="KAF0931524.1"/>
    <property type="molecule type" value="Genomic_DNA"/>
</dbReference>